<keyword evidence="3 5" id="KW-1133">Transmembrane helix</keyword>
<dbReference type="GO" id="GO:0005886">
    <property type="term" value="C:plasma membrane"/>
    <property type="evidence" value="ECO:0007669"/>
    <property type="project" value="TreeGrafter"/>
</dbReference>
<proteinExistence type="inferred from homology"/>
<evidence type="ECO:0000256" key="1">
    <source>
        <dbReference type="ARBA" id="ARBA00004141"/>
    </source>
</evidence>
<feature type="chain" id="PRO_5042224917" description="Copper transport protein" evidence="6">
    <location>
        <begin position="31"/>
        <end position="333"/>
    </location>
</feature>
<evidence type="ECO:0000313" key="7">
    <source>
        <dbReference type="EMBL" id="KAJ0409920.1"/>
    </source>
</evidence>
<accession>A0AAD5LR53</accession>
<reference evidence="7" key="1">
    <citation type="submission" date="2021-12" db="EMBL/GenBank/DDBJ databases">
        <title>Prjna785345.</title>
        <authorList>
            <person name="Rujirawat T."/>
            <person name="Krajaejun T."/>
        </authorList>
    </citation>
    <scope>NUCLEOTIDE SEQUENCE</scope>
    <source>
        <strain evidence="7">Pi057C3</strain>
    </source>
</reference>
<comment type="similarity">
    <text evidence="5">Belongs to the copper transporter (Ctr) (TC 1.A.56) family. SLC31A subfamily.</text>
</comment>
<dbReference type="EMBL" id="JAKCXM010000002">
    <property type="protein sequence ID" value="KAJ0409920.1"/>
    <property type="molecule type" value="Genomic_DNA"/>
</dbReference>
<dbReference type="Pfam" id="PF04145">
    <property type="entry name" value="Ctr"/>
    <property type="match status" value="1"/>
</dbReference>
<keyword evidence="5" id="KW-0813">Transport</keyword>
<keyword evidence="5" id="KW-0186">Copper</keyword>
<comment type="subcellular location">
    <subcellularLocation>
        <location evidence="1 5">Membrane</location>
        <topology evidence="1 5">Multi-pass membrane protein</topology>
    </subcellularLocation>
</comment>
<dbReference type="GO" id="GO:0005375">
    <property type="term" value="F:copper ion transmembrane transporter activity"/>
    <property type="evidence" value="ECO:0007669"/>
    <property type="project" value="UniProtKB-UniRule"/>
</dbReference>
<dbReference type="InterPro" id="IPR007274">
    <property type="entry name" value="Cop_transporter"/>
</dbReference>
<dbReference type="Proteomes" id="UP001209570">
    <property type="component" value="Unassembled WGS sequence"/>
</dbReference>
<gene>
    <name evidence="7" type="ORF">P43SY_005814</name>
</gene>
<keyword evidence="6" id="KW-0732">Signal</keyword>
<dbReference type="AlphaFoldDB" id="A0AAD5LR53"/>
<keyword evidence="2 5" id="KW-0812">Transmembrane</keyword>
<evidence type="ECO:0000256" key="3">
    <source>
        <dbReference type="ARBA" id="ARBA00022989"/>
    </source>
</evidence>
<feature type="transmembrane region" description="Helical" evidence="5">
    <location>
        <begin position="299"/>
        <end position="315"/>
    </location>
</feature>
<evidence type="ECO:0000256" key="2">
    <source>
        <dbReference type="ARBA" id="ARBA00022692"/>
    </source>
</evidence>
<evidence type="ECO:0000313" key="8">
    <source>
        <dbReference type="Proteomes" id="UP001209570"/>
    </source>
</evidence>
<keyword evidence="5" id="KW-0406">Ion transport</keyword>
<keyword evidence="8" id="KW-1185">Reference proteome</keyword>
<evidence type="ECO:0000256" key="5">
    <source>
        <dbReference type="RuleBase" id="RU367022"/>
    </source>
</evidence>
<feature type="signal peptide" evidence="6">
    <location>
        <begin position="1"/>
        <end position="30"/>
    </location>
</feature>
<feature type="transmembrane region" description="Helical" evidence="5">
    <location>
        <begin position="193"/>
        <end position="211"/>
    </location>
</feature>
<comment type="caution">
    <text evidence="7">The sequence shown here is derived from an EMBL/GenBank/DDBJ whole genome shotgun (WGS) entry which is preliminary data.</text>
</comment>
<sequence>MTMASPSPSPPRRVAVTLLMALVLILAVDAKQNLKKTTCPLCDMDVRPEITAPILGNQAIYACEMAGHIDSLELKPKANLGAPVEANLANDVVYKDATEMKCPVCDKPFTELKYAVPWVALGNQKIFTCSKEHALEVFNNPTSYIGASAASGGFCNAGRKSVMFNGFQLGFGDRAWCALLLFQPWVLSSAVKYAFAFIGIVLLAAFMEWLGEFRDHLEKSFHRQHGIVYSSADYVAITTPVPGETQLLKSEAQPATNSVGVTMRRRIPLWCKLTLSVLYMTHLTIAYWLMLIIMMYEPLLFFAVVLGLAIGFFLFKETEGEKMSGNIDPCCST</sequence>
<keyword evidence="5" id="KW-0187">Copper transport</keyword>
<name>A0AAD5LR53_PYTIN</name>
<evidence type="ECO:0000256" key="4">
    <source>
        <dbReference type="ARBA" id="ARBA00023136"/>
    </source>
</evidence>
<keyword evidence="4 5" id="KW-0472">Membrane</keyword>
<organism evidence="7 8">
    <name type="scientific">Pythium insidiosum</name>
    <name type="common">Pythiosis disease agent</name>
    <dbReference type="NCBI Taxonomy" id="114742"/>
    <lineage>
        <taxon>Eukaryota</taxon>
        <taxon>Sar</taxon>
        <taxon>Stramenopiles</taxon>
        <taxon>Oomycota</taxon>
        <taxon>Peronosporomycetes</taxon>
        <taxon>Pythiales</taxon>
        <taxon>Pythiaceae</taxon>
        <taxon>Pythium</taxon>
    </lineage>
</organism>
<dbReference type="PANTHER" id="PTHR12483">
    <property type="entry name" value="SOLUTE CARRIER FAMILY 31 COPPER TRANSPORTERS"/>
    <property type="match status" value="1"/>
</dbReference>
<dbReference type="PANTHER" id="PTHR12483:SF27">
    <property type="entry name" value="COPPER TRANSPORT PROTEIN CTR1"/>
    <property type="match status" value="1"/>
</dbReference>
<evidence type="ECO:0000256" key="6">
    <source>
        <dbReference type="SAM" id="SignalP"/>
    </source>
</evidence>
<protein>
    <recommendedName>
        <fullName evidence="5">Copper transport protein</fullName>
    </recommendedName>
</protein>
<feature type="transmembrane region" description="Helical" evidence="5">
    <location>
        <begin position="273"/>
        <end position="293"/>
    </location>
</feature>